<feature type="region of interest" description="Disordered" evidence="6">
    <location>
        <begin position="554"/>
        <end position="616"/>
    </location>
</feature>
<keyword evidence="5 7" id="KW-0472">Membrane</keyword>
<comment type="subcellular location">
    <subcellularLocation>
        <location evidence="1">Membrane</location>
        <topology evidence="1">Multi-pass membrane protein</topology>
    </subcellularLocation>
</comment>
<dbReference type="EMBL" id="HBIP01001184">
    <property type="protein sequence ID" value="CAE0485484.1"/>
    <property type="molecule type" value="Transcribed_RNA"/>
</dbReference>
<evidence type="ECO:0000256" key="3">
    <source>
        <dbReference type="ARBA" id="ARBA00022692"/>
    </source>
</evidence>
<dbReference type="AlphaFoldDB" id="A0A7S3VGT6"/>
<name>A0A7S3VGT6_DUNTE</name>
<keyword evidence="3 7" id="KW-0812">Transmembrane</keyword>
<proteinExistence type="inferred from homology"/>
<feature type="compositionally biased region" description="Basic and acidic residues" evidence="6">
    <location>
        <begin position="577"/>
        <end position="586"/>
    </location>
</feature>
<evidence type="ECO:0000256" key="2">
    <source>
        <dbReference type="ARBA" id="ARBA00009310"/>
    </source>
</evidence>
<evidence type="ECO:0000256" key="6">
    <source>
        <dbReference type="SAM" id="MobiDB-lite"/>
    </source>
</evidence>
<organism evidence="8">
    <name type="scientific">Dunaliella tertiolecta</name>
    <name type="common">Green alga</name>
    <dbReference type="NCBI Taxonomy" id="3047"/>
    <lineage>
        <taxon>Eukaryota</taxon>
        <taxon>Viridiplantae</taxon>
        <taxon>Chlorophyta</taxon>
        <taxon>core chlorophytes</taxon>
        <taxon>Chlorophyceae</taxon>
        <taxon>CS clade</taxon>
        <taxon>Chlamydomonadales</taxon>
        <taxon>Dunaliellaceae</taxon>
        <taxon>Dunaliella</taxon>
    </lineage>
</organism>
<evidence type="ECO:0008006" key="9">
    <source>
        <dbReference type="Google" id="ProtNLM"/>
    </source>
</evidence>
<evidence type="ECO:0000256" key="5">
    <source>
        <dbReference type="ARBA" id="ARBA00023136"/>
    </source>
</evidence>
<accession>A0A7S3VGT6</accession>
<gene>
    <name evidence="8" type="ORF">DTER00134_LOCUS523</name>
</gene>
<evidence type="ECO:0000313" key="8">
    <source>
        <dbReference type="EMBL" id="CAE0485484.1"/>
    </source>
</evidence>
<reference evidence="8" key="1">
    <citation type="submission" date="2021-01" db="EMBL/GenBank/DDBJ databases">
        <authorList>
            <person name="Corre E."/>
            <person name="Pelletier E."/>
            <person name="Niang G."/>
            <person name="Scheremetjew M."/>
            <person name="Finn R."/>
            <person name="Kale V."/>
            <person name="Holt S."/>
            <person name="Cochrane G."/>
            <person name="Meng A."/>
            <person name="Brown T."/>
            <person name="Cohen L."/>
        </authorList>
    </citation>
    <scope>NUCLEOTIDE SEQUENCE</scope>
    <source>
        <strain evidence="8">CCMP1320</strain>
    </source>
</reference>
<evidence type="ECO:0000256" key="7">
    <source>
        <dbReference type="SAM" id="Phobius"/>
    </source>
</evidence>
<keyword evidence="4 7" id="KW-1133">Transmembrane helix</keyword>
<feature type="transmembrane region" description="Helical" evidence="7">
    <location>
        <begin position="26"/>
        <end position="45"/>
    </location>
</feature>
<comment type="similarity">
    <text evidence="2">Belongs to the CLPTM1 family.</text>
</comment>
<evidence type="ECO:0000256" key="4">
    <source>
        <dbReference type="ARBA" id="ARBA00022989"/>
    </source>
</evidence>
<feature type="transmembrane region" description="Helical" evidence="7">
    <location>
        <begin position="353"/>
        <end position="368"/>
    </location>
</feature>
<feature type="transmembrane region" description="Helical" evidence="7">
    <location>
        <begin position="312"/>
        <end position="332"/>
    </location>
</feature>
<feature type="transmembrane region" description="Helical" evidence="7">
    <location>
        <begin position="455"/>
        <end position="476"/>
    </location>
</feature>
<dbReference type="GO" id="GO:0012505">
    <property type="term" value="C:endomembrane system"/>
    <property type="evidence" value="ECO:0007669"/>
    <property type="project" value="TreeGrafter"/>
</dbReference>
<protein>
    <recommendedName>
        <fullName evidence="9">Cleft lip and palate transmembrane protein 1</fullName>
    </recommendedName>
</protein>
<dbReference type="PANTHER" id="PTHR21347:SF0">
    <property type="entry name" value="LIPID SCRAMBLASE CLPTM1L"/>
    <property type="match status" value="1"/>
</dbReference>
<feature type="region of interest" description="Disordered" evidence="6">
    <location>
        <begin position="1"/>
        <end position="20"/>
    </location>
</feature>
<sequence length="616" mass="69902">MSSQQVGAPGPAAGNVDGTAPNRPALTLQSVIGTVARMAFMYWLMSYFRGNNQQKAQTQDPASFIAPKFSKGSLVDMYLFVNEQWRVPQGRYNMADLLWSEEGLPLADPGSVRQKSVGITIPPAVQHNGTLYMHVVFAKTGRTINPDDPEYDEDLVFGRTERLTLHLPRPKNTTGVNLLTSDVQPVVPETGPREIVNFIKPNVTIQIVDHFVAYPKTQIPATVRPWMQFGDDDNYYPLIYFNDFWLLRDKLVLVNETLPSITLHFDFGLISFFWWQLQGQMSKSFETQMNMGMQQEGESDELKRVFLEGNPYLLALTMVVSLLHTVFDMLAFKNDIGFWKNNKSMEGLSARSVIINAFCQLVILLYLFDNETSFVVLLSAVLGTAIEFWKVTKAMDVSIDPSRFPYIKFSDRASYDVNNTKKHDEDAMRYLSYALYPLVGGYAIYALLYKSHKSWYSWIVSSLVGAVYMFGFILMCPQLYLNYKLKSVAALPWRQMTYKFLNTIIDDLFAFVIKMPTMHRLAVFRDDLVFLIYIYQRWIYPTDKKRVNEFGFQAEPSEAQQPQLDAAGEGATPSTTIEDKKAQEGGRRRRGKAAQQDAPASDTGAGEGSQTPKKDS</sequence>
<dbReference type="GO" id="GO:0016020">
    <property type="term" value="C:membrane"/>
    <property type="evidence" value="ECO:0007669"/>
    <property type="project" value="UniProtKB-SubCell"/>
</dbReference>
<evidence type="ECO:0000256" key="1">
    <source>
        <dbReference type="ARBA" id="ARBA00004141"/>
    </source>
</evidence>
<dbReference type="PANTHER" id="PTHR21347">
    <property type="entry name" value="CLEFT LIP AND PALATE ASSOCIATED TRANSMEMBRANE PROTEIN-RELATED"/>
    <property type="match status" value="1"/>
</dbReference>
<dbReference type="InterPro" id="IPR008429">
    <property type="entry name" value="CLPTM1"/>
</dbReference>
<feature type="transmembrane region" description="Helical" evidence="7">
    <location>
        <begin position="430"/>
        <end position="449"/>
    </location>
</feature>
<dbReference type="Pfam" id="PF05602">
    <property type="entry name" value="CLPTM1"/>
    <property type="match status" value="1"/>
</dbReference>